<dbReference type="InterPro" id="IPR002901">
    <property type="entry name" value="MGlyc_endo_b_GlcNAc-like_dom"/>
</dbReference>
<protein>
    <recommendedName>
        <fullName evidence="5">Mannosyl-glycoprotein endo-beta-N-acetylglucosamidase-like domain-containing protein</fullName>
    </recommendedName>
</protein>
<dbReference type="STRING" id="907931.GCA_000165675_01329"/>
<comment type="similarity">
    <text evidence="1">Belongs to the glycosyl hydrolase 73 family.</text>
</comment>
<keyword evidence="4" id="KW-0812">Transmembrane</keyword>
<feature type="transmembrane region" description="Helical" evidence="4">
    <location>
        <begin position="40"/>
        <end position="62"/>
    </location>
</feature>
<name>A0A4R5N7S6_9LACO</name>
<reference evidence="6 7" key="1">
    <citation type="journal article" date="2019" name="Appl. Microbiol. Biotechnol.">
        <title>Uncovering carbohydrate metabolism through a genotype-phenotype association study of 56 lactic acid bacteria genomes.</title>
        <authorList>
            <person name="Buron-Moles G."/>
            <person name="Chailyan A."/>
            <person name="Dolejs I."/>
            <person name="Forster J."/>
            <person name="Miks M.H."/>
        </authorList>
    </citation>
    <scope>NUCLEOTIDE SEQUENCE [LARGE SCALE GENOMIC DNA]</scope>
    <source>
        <strain evidence="6 7">ATCC 700006</strain>
    </source>
</reference>
<evidence type="ECO:0000256" key="2">
    <source>
        <dbReference type="ARBA" id="ARBA00022801"/>
    </source>
</evidence>
<keyword evidence="4" id="KW-1133">Transmembrane helix</keyword>
<organism evidence="6 7">
    <name type="scientific">Leuconostoc fallax</name>
    <dbReference type="NCBI Taxonomy" id="1251"/>
    <lineage>
        <taxon>Bacteria</taxon>
        <taxon>Bacillati</taxon>
        <taxon>Bacillota</taxon>
        <taxon>Bacilli</taxon>
        <taxon>Lactobacillales</taxon>
        <taxon>Lactobacillaceae</taxon>
        <taxon>Leuconostoc</taxon>
    </lineage>
</organism>
<comment type="caution">
    <text evidence="6">The sequence shown here is derived from an EMBL/GenBank/DDBJ whole genome shotgun (WGS) entry which is preliminary data.</text>
</comment>
<evidence type="ECO:0000313" key="6">
    <source>
        <dbReference type="EMBL" id="TDG67936.1"/>
    </source>
</evidence>
<accession>A0A4R5N7S6</accession>
<keyword evidence="2" id="KW-0378">Hydrolase</keyword>
<dbReference type="PANTHER" id="PTHR33308">
    <property type="entry name" value="PEPTIDOGLYCAN HYDROLASE FLGJ"/>
    <property type="match status" value="1"/>
</dbReference>
<dbReference type="Pfam" id="PF02618">
    <property type="entry name" value="YceG"/>
    <property type="match status" value="1"/>
</dbReference>
<gene>
    <name evidence="6" type="ORF">C5L23_000242</name>
</gene>
<dbReference type="InterPro" id="IPR051056">
    <property type="entry name" value="Glycosyl_Hydrolase_73"/>
</dbReference>
<sequence>MQSRKERHQHEIKNAELNDGKNYKNKRPNKNKWVRKKRNLLLVLLLIIVIIGGAVFGGKMLLPDKNAALDPSDTRFRSVTISSGSTPQQMGQQLEKAKIIKDADYFYKYVSKHGAQNLQAGDYVLSPSQTIPLIVSQLSEGPTAEPKLSKGYILVRVGDSNDTIINKINKQTDISSEKLKAAFDKKSVIKQMSKQYPELLKGIDGTTGDEKLLNYVFPAAYNLNKDKTADEVVNTMLSGTDKLMQPYYSVMKKDGLKAPGIIAILAVSGKAEFEHRRAFIKKIAPYAEQLQKKYGILASISIAQAAHESNWDDSDLSSKYNNFYGVKSEDKDNSVVLSTKEYVDGKETTQKARFAVYDSWKDSMLQHTQLLLKGTDWNADQYKDVIKAKNYKQAAQALYDNHYATDINYTKLLTDLIETWNLQRYDK</sequence>
<dbReference type="Gene3D" id="3.30.1490.480">
    <property type="entry name" value="Endolytic murein transglycosylase"/>
    <property type="match status" value="1"/>
</dbReference>
<evidence type="ECO:0000256" key="4">
    <source>
        <dbReference type="SAM" id="Phobius"/>
    </source>
</evidence>
<evidence type="ECO:0000256" key="1">
    <source>
        <dbReference type="ARBA" id="ARBA00010266"/>
    </source>
</evidence>
<feature type="compositionally biased region" description="Basic and acidic residues" evidence="3">
    <location>
        <begin position="8"/>
        <end position="22"/>
    </location>
</feature>
<feature type="region of interest" description="Disordered" evidence="3">
    <location>
        <begin position="1"/>
        <end position="30"/>
    </location>
</feature>
<dbReference type="RefSeq" id="WP_010007372.1">
    <property type="nucleotide sequence ID" value="NZ_JAGYGP010000001.1"/>
</dbReference>
<keyword evidence="4" id="KW-0472">Membrane</keyword>
<evidence type="ECO:0000313" key="7">
    <source>
        <dbReference type="Proteomes" id="UP000295681"/>
    </source>
</evidence>
<dbReference type="AlphaFoldDB" id="A0A4R5N7S6"/>
<proteinExistence type="inferred from homology"/>
<dbReference type="GO" id="GO:0004040">
    <property type="term" value="F:amidase activity"/>
    <property type="evidence" value="ECO:0007669"/>
    <property type="project" value="InterPro"/>
</dbReference>
<dbReference type="InterPro" id="IPR003770">
    <property type="entry name" value="MLTG-like"/>
</dbReference>
<keyword evidence="7" id="KW-1185">Reference proteome</keyword>
<evidence type="ECO:0000259" key="5">
    <source>
        <dbReference type="SMART" id="SM00047"/>
    </source>
</evidence>
<dbReference type="Gene3D" id="4.10.80.30">
    <property type="entry name" value="DNA polymerase, domain 6"/>
    <property type="match status" value="1"/>
</dbReference>
<dbReference type="Gene3D" id="1.10.530.10">
    <property type="match status" value="1"/>
</dbReference>
<dbReference type="Proteomes" id="UP000295681">
    <property type="component" value="Unassembled WGS sequence"/>
</dbReference>
<dbReference type="SMART" id="SM00047">
    <property type="entry name" value="LYZ2"/>
    <property type="match status" value="1"/>
</dbReference>
<feature type="domain" description="Mannosyl-glycoprotein endo-beta-N-acetylglucosamidase-like" evidence="5">
    <location>
        <begin position="264"/>
        <end position="426"/>
    </location>
</feature>
<evidence type="ECO:0000256" key="3">
    <source>
        <dbReference type="SAM" id="MobiDB-lite"/>
    </source>
</evidence>
<dbReference type="PANTHER" id="PTHR33308:SF10">
    <property type="entry name" value="EXO-GLUCOSAMINIDASE LYTG"/>
    <property type="match status" value="1"/>
</dbReference>
<dbReference type="Pfam" id="PF01832">
    <property type="entry name" value="Glucosaminidase"/>
    <property type="match status" value="1"/>
</dbReference>
<dbReference type="EMBL" id="PUFI01000014">
    <property type="protein sequence ID" value="TDG67936.1"/>
    <property type="molecule type" value="Genomic_DNA"/>
</dbReference>